<dbReference type="InterPro" id="IPR058792">
    <property type="entry name" value="Beta-barrel_RND_2"/>
</dbReference>
<proteinExistence type="inferred from homology"/>
<comment type="caution">
    <text evidence="7">The sequence shown here is derived from an EMBL/GenBank/DDBJ whole genome shotgun (WGS) entry which is preliminary data.</text>
</comment>
<evidence type="ECO:0000259" key="5">
    <source>
        <dbReference type="Pfam" id="PF25954"/>
    </source>
</evidence>
<dbReference type="Gene3D" id="2.40.420.20">
    <property type="match status" value="1"/>
</dbReference>
<dbReference type="PANTHER" id="PTHR30469">
    <property type="entry name" value="MULTIDRUG RESISTANCE PROTEIN MDTA"/>
    <property type="match status" value="1"/>
</dbReference>
<evidence type="ECO:0000313" key="8">
    <source>
        <dbReference type="Proteomes" id="UP000183529"/>
    </source>
</evidence>
<evidence type="ECO:0000256" key="1">
    <source>
        <dbReference type="ARBA" id="ARBA00004196"/>
    </source>
</evidence>
<dbReference type="Proteomes" id="UP000183529">
    <property type="component" value="Unassembled WGS sequence"/>
</dbReference>
<dbReference type="GO" id="GO:0015562">
    <property type="term" value="F:efflux transmembrane transporter activity"/>
    <property type="evidence" value="ECO:0007669"/>
    <property type="project" value="TreeGrafter"/>
</dbReference>
<sequence length="401" mass="41969">MNDIDNSQERGGSTKRRSRSFALPLLAALALALLAAGVVPRLRANQALAAQTSAQNTLTVSVVQPQHAPASEDLVLPGAATPYSDASIYARTSGYIAHWYTDIGTHVKAGQVLTDIAAPDLDAQLRAARADETSAQAAYAYAKTTAARWQTMLQSQSVAQQDADAKTSDMQTKQAALAAAQANVARLTQLVSYEKVTAPFDGVITSRDVDVGALVTAGGTPGTPNAANELFHLSQTQTLRVFVDVPQDDAASITPATQAWLTTQQYPGRRFNARVARTAGALDPTSRTLRVEIDVDNADGALLPGGYVQAHLALTTATPALEIPVSALLFRPDGVSVAIVDASGKVQIKLVHLGRDFGTHVEITSGLADSDRVIDNPGDSITNGQAVSIATTTHDAGAKQS</sequence>
<accession>A0AAQ1JVY8</accession>
<dbReference type="EMBL" id="FNZM01000013">
    <property type="protein sequence ID" value="SEK02259.1"/>
    <property type="molecule type" value="Genomic_DNA"/>
</dbReference>
<dbReference type="Gene3D" id="1.10.287.470">
    <property type="entry name" value="Helix hairpin bin"/>
    <property type="match status" value="1"/>
</dbReference>
<organism evidence="7 8">
    <name type="scientific">Paraburkholderia tropica</name>
    <dbReference type="NCBI Taxonomy" id="92647"/>
    <lineage>
        <taxon>Bacteria</taxon>
        <taxon>Pseudomonadati</taxon>
        <taxon>Pseudomonadota</taxon>
        <taxon>Betaproteobacteria</taxon>
        <taxon>Burkholderiales</taxon>
        <taxon>Burkholderiaceae</taxon>
        <taxon>Paraburkholderia</taxon>
    </lineage>
</organism>
<protein>
    <submittedName>
        <fullName evidence="7">RND family efflux transporter, MFP subunit</fullName>
    </submittedName>
</protein>
<dbReference type="InterPro" id="IPR058625">
    <property type="entry name" value="MdtA-like_BSH"/>
</dbReference>
<evidence type="ECO:0000256" key="2">
    <source>
        <dbReference type="ARBA" id="ARBA00009477"/>
    </source>
</evidence>
<dbReference type="SUPFAM" id="SSF111369">
    <property type="entry name" value="HlyD-like secretion proteins"/>
    <property type="match status" value="1"/>
</dbReference>
<dbReference type="Gene3D" id="2.40.30.170">
    <property type="match status" value="1"/>
</dbReference>
<dbReference type="PANTHER" id="PTHR30469:SF37">
    <property type="entry name" value="RAGD PROTEIN"/>
    <property type="match status" value="1"/>
</dbReference>
<comment type="similarity">
    <text evidence="2">Belongs to the membrane fusion protein (MFP) (TC 8.A.1) family.</text>
</comment>
<dbReference type="Pfam" id="PF25954">
    <property type="entry name" value="Beta-barrel_RND_2"/>
    <property type="match status" value="1"/>
</dbReference>
<name>A0AAQ1JVY8_9BURK</name>
<keyword evidence="3" id="KW-0813">Transport</keyword>
<dbReference type="Gene3D" id="2.40.50.100">
    <property type="match status" value="1"/>
</dbReference>
<dbReference type="InterPro" id="IPR006143">
    <property type="entry name" value="RND_pump_MFP"/>
</dbReference>
<dbReference type="AlphaFoldDB" id="A0AAQ1JVY8"/>
<dbReference type="GO" id="GO:1990281">
    <property type="term" value="C:efflux pump complex"/>
    <property type="evidence" value="ECO:0007669"/>
    <property type="project" value="TreeGrafter"/>
</dbReference>
<evidence type="ECO:0000259" key="4">
    <source>
        <dbReference type="Pfam" id="PF25917"/>
    </source>
</evidence>
<reference evidence="7 8" key="1">
    <citation type="submission" date="2016-10" db="EMBL/GenBank/DDBJ databases">
        <authorList>
            <person name="Varghese N."/>
            <person name="Submissions S."/>
        </authorList>
    </citation>
    <scope>NUCLEOTIDE SEQUENCE [LARGE SCALE GENOMIC DNA]</scope>
    <source>
        <strain evidence="7 8">LMG 22274</strain>
    </source>
</reference>
<feature type="domain" description="Multidrug resistance protein MdtA-like barrel-sandwich hybrid" evidence="4">
    <location>
        <begin position="86"/>
        <end position="220"/>
    </location>
</feature>
<dbReference type="NCBIfam" id="TIGR01730">
    <property type="entry name" value="RND_mfp"/>
    <property type="match status" value="1"/>
</dbReference>
<dbReference type="Pfam" id="PF25967">
    <property type="entry name" value="RND-MFP_C"/>
    <property type="match status" value="1"/>
</dbReference>
<evidence type="ECO:0000256" key="3">
    <source>
        <dbReference type="ARBA" id="ARBA00022448"/>
    </source>
</evidence>
<dbReference type="Pfam" id="PF25917">
    <property type="entry name" value="BSH_RND"/>
    <property type="match status" value="1"/>
</dbReference>
<dbReference type="InterPro" id="IPR058627">
    <property type="entry name" value="MdtA-like_C"/>
</dbReference>
<dbReference type="FunFam" id="2.40.30.170:FF:000010">
    <property type="entry name" value="Efflux RND transporter periplasmic adaptor subunit"/>
    <property type="match status" value="1"/>
</dbReference>
<evidence type="ECO:0000313" key="7">
    <source>
        <dbReference type="EMBL" id="SEK02259.1"/>
    </source>
</evidence>
<feature type="domain" description="Multidrug resistance protein MdtA-like C-terminal permuted SH3" evidence="6">
    <location>
        <begin position="320"/>
        <end position="374"/>
    </location>
</feature>
<evidence type="ECO:0000259" key="6">
    <source>
        <dbReference type="Pfam" id="PF25967"/>
    </source>
</evidence>
<feature type="domain" description="CusB-like beta-barrel" evidence="5">
    <location>
        <begin position="243"/>
        <end position="313"/>
    </location>
</feature>
<comment type="subcellular location">
    <subcellularLocation>
        <location evidence="1">Cell envelope</location>
    </subcellularLocation>
</comment>
<dbReference type="RefSeq" id="WP_080180771.1">
    <property type="nucleotide sequence ID" value="NZ_CADFGN010000001.1"/>
</dbReference>
<gene>
    <name evidence="7" type="ORF">SAMN05216550_113151</name>
</gene>